<dbReference type="InterPro" id="IPR036786">
    <property type="entry name" value="Ribosome_mat_SBDS_N_sf"/>
</dbReference>
<evidence type="ECO:0000313" key="4">
    <source>
        <dbReference type="Proteomes" id="UP000504638"/>
    </source>
</evidence>
<reference evidence="5" key="2">
    <citation type="submission" date="2020-04" db="EMBL/GenBank/DDBJ databases">
        <authorList>
            <consortium name="NCBI Genome Project"/>
        </authorList>
    </citation>
    <scope>NUCLEOTIDE SEQUENCE</scope>
    <source>
        <strain evidence="5">CBS 781.70</strain>
    </source>
</reference>
<accession>A0A6G1FV81</accession>
<dbReference type="PANTHER" id="PTHR10927">
    <property type="entry name" value="RIBOSOME MATURATION PROTEIN SBDS"/>
    <property type="match status" value="1"/>
</dbReference>
<evidence type="ECO:0000313" key="5">
    <source>
        <dbReference type="RefSeq" id="XP_033531247.1"/>
    </source>
</evidence>
<protein>
    <submittedName>
        <fullName evidence="3 5">DUF1960-domain-containing protein</fullName>
    </submittedName>
</protein>
<reference evidence="3 5" key="1">
    <citation type="submission" date="2020-01" db="EMBL/GenBank/DDBJ databases">
        <authorList>
            <consortium name="DOE Joint Genome Institute"/>
            <person name="Haridas S."/>
            <person name="Albert R."/>
            <person name="Binder M."/>
            <person name="Bloem J."/>
            <person name="Labutti K."/>
            <person name="Salamov A."/>
            <person name="Andreopoulos B."/>
            <person name="Baker S.E."/>
            <person name="Barry K."/>
            <person name="Bills G."/>
            <person name="Bluhm B.H."/>
            <person name="Cannon C."/>
            <person name="Castanera R."/>
            <person name="Culley D.E."/>
            <person name="Daum C."/>
            <person name="Ezra D."/>
            <person name="Gonzalez J.B."/>
            <person name="Henrissat B."/>
            <person name="Kuo A."/>
            <person name="Liang C."/>
            <person name="Lipzen A."/>
            <person name="Lutzoni F."/>
            <person name="Magnuson J."/>
            <person name="Mondo S."/>
            <person name="Nolan M."/>
            <person name="Ohm R."/>
            <person name="Pangilinan J."/>
            <person name="Park H.-J."/>
            <person name="Ramirez L."/>
            <person name="Alfaro M."/>
            <person name="Sun H."/>
            <person name="Tritt A."/>
            <person name="Yoshinaga Y."/>
            <person name="Zwiers L.-H."/>
            <person name="Turgeon B.G."/>
            <person name="Goodwin S.B."/>
            <person name="Spatafora J.W."/>
            <person name="Crous P.W."/>
            <person name="Grigoriev I.V."/>
        </authorList>
    </citation>
    <scope>NUCLEOTIDE SEQUENCE</scope>
    <source>
        <strain evidence="3 5">CBS 781.70</strain>
    </source>
</reference>
<feature type="region of interest" description="Disordered" evidence="1">
    <location>
        <begin position="92"/>
        <end position="115"/>
    </location>
</feature>
<evidence type="ECO:0000313" key="3">
    <source>
        <dbReference type="EMBL" id="KAF1809616.1"/>
    </source>
</evidence>
<dbReference type="AlphaFoldDB" id="A0A6G1FV81"/>
<name>A0A6G1FV81_9PEZI</name>
<dbReference type="RefSeq" id="XP_033531247.1">
    <property type="nucleotide sequence ID" value="XM_033681494.1"/>
</dbReference>
<evidence type="ECO:0000256" key="1">
    <source>
        <dbReference type="SAM" id="MobiDB-lite"/>
    </source>
</evidence>
<dbReference type="Pfam" id="PF01172">
    <property type="entry name" value="SBDS_N"/>
    <property type="match status" value="1"/>
</dbReference>
<dbReference type="InterPro" id="IPR019783">
    <property type="entry name" value="SDO1/SBDS_N"/>
</dbReference>
<dbReference type="SUPFAM" id="SSF89895">
    <property type="entry name" value="FYSH domain"/>
    <property type="match status" value="1"/>
</dbReference>
<evidence type="ECO:0000259" key="2">
    <source>
        <dbReference type="Pfam" id="PF01172"/>
    </source>
</evidence>
<dbReference type="Gene3D" id="3.30.1250.10">
    <property type="entry name" value="Ribosome maturation protein SBDS, N-terminal domain"/>
    <property type="match status" value="1"/>
</dbReference>
<organism evidence="3">
    <name type="scientific">Eremomyces bilateralis CBS 781.70</name>
    <dbReference type="NCBI Taxonomy" id="1392243"/>
    <lineage>
        <taxon>Eukaryota</taxon>
        <taxon>Fungi</taxon>
        <taxon>Dikarya</taxon>
        <taxon>Ascomycota</taxon>
        <taxon>Pezizomycotina</taxon>
        <taxon>Dothideomycetes</taxon>
        <taxon>Dothideomycetes incertae sedis</taxon>
        <taxon>Eremomycetales</taxon>
        <taxon>Eremomycetaceae</taxon>
        <taxon>Eremomyces</taxon>
    </lineage>
</organism>
<proteinExistence type="predicted"/>
<reference evidence="5" key="3">
    <citation type="submission" date="2025-04" db="UniProtKB">
        <authorList>
            <consortium name="RefSeq"/>
        </authorList>
    </citation>
    <scope>IDENTIFICATION</scope>
    <source>
        <strain evidence="5">CBS 781.70</strain>
    </source>
</reference>
<dbReference type="EMBL" id="ML975171">
    <property type="protein sequence ID" value="KAF1809616.1"/>
    <property type="molecule type" value="Genomic_DNA"/>
</dbReference>
<dbReference type="PANTHER" id="PTHR10927:SF2">
    <property type="entry name" value="RESTRICTION OF TELOMERE CAPPING PROTEIN 3"/>
    <property type="match status" value="1"/>
</dbReference>
<dbReference type="Proteomes" id="UP000504638">
    <property type="component" value="Unplaced"/>
</dbReference>
<keyword evidence="4" id="KW-1185">Reference proteome</keyword>
<dbReference type="OrthoDB" id="2567806at2759"/>
<gene>
    <name evidence="3 5" type="ORF">P152DRAFT_476280</name>
</gene>
<dbReference type="InterPro" id="IPR039100">
    <property type="entry name" value="Sdo1/SBDS-like"/>
</dbReference>
<dbReference type="GeneID" id="54422064"/>
<sequence>MVRADGYQTKVHYQGRVDDFIVYAESVAALQKWKEDKSTPLVSVVDSFQIFVSHKQGSQGHFDRASNASLENEFGTHDDTEVVQKILESGAVQEVKGSPKQGDTNPNNGGALGSN</sequence>
<feature type="domain" description="Ribosome maturation protein SDO1/SBDS N-terminal" evidence="2">
    <location>
        <begin position="8"/>
        <end position="95"/>
    </location>
</feature>